<dbReference type="Proteomes" id="UP001592581">
    <property type="component" value="Unassembled WGS sequence"/>
</dbReference>
<proteinExistence type="predicted"/>
<name>A0ABV6XLU3_9ACTN</name>
<evidence type="ECO:0000259" key="1">
    <source>
        <dbReference type="PROSITE" id="PS50093"/>
    </source>
</evidence>
<dbReference type="EMBL" id="JBEUKS010000004">
    <property type="protein sequence ID" value="MFC1439234.1"/>
    <property type="molecule type" value="Genomic_DNA"/>
</dbReference>
<reference evidence="2 3" key="1">
    <citation type="submission" date="2024-06" db="EMBL/GenBank/DDBJ databases">
        <authorList>
            <person name="Lee S.D."/>
        </authorList>
    </citation>
    <scope>NUCLEOTIDE SEQUENCE [LARGE SCALE GENOMIC DNA]</scope>
    <source>
        <strain evidence="2 3">N1-10</strain>
    </source>
</reference>
<dbReference type="RefSeq" id="WP_380564687.1">
    <property type="nucleotide sequence ID" value="NZ_JBEUKS010000004.1"/>
</dbReference>
<dbReference type="InterPro" id="IPR011050">
    <property type="entry name" value="Pectin_lyase_fold/virulence"/>
</dbReference>
<feature type="domain" description="PKD" evidence="1">
    <location>
        <begin position="394"/>
        <end position="437"/>
    </location>
</feature>
<dbReference type="SUPFAM" id="SSF51126">
    <property type="entry name" value="Pectin lyase-like"/>
    <property type="match status" value="1"/>
</dbReference>
<protein>
    <submittedName>
        <fullName evidence="2">Right-handed parallel beta-helix repeat-containing protein</fullName>
    </submittedName>
</protein>
<dbReference type="Gene3D" id="2.160.20.10">
    <property type="entry name" value="Single-stranded right-handed beta-helix, Pectin lyase-like"/>
    <property type="match status" value="1"/>
</dbReference>
<sequence>MSQAKSCSDSAGLGSATVPFCTISAAAAVVEPGQTVMVEPGQYNESVTITRSGTADAPITFQGVPNEAGRPVYVMARATDTSALALDGVQHVVIKGFSAGTGSADAIGVNSSSDVILDSDFAATLSAVPAVHVSGGSSDVAVTRSALEGDRGPAVEVDGGSTGTVLASDQMTDYNAGGVGISLQGATGTDVVGNTVVTDCGSGIDLESGATGTTLENNIVETGSYASLSTSPIAFSACKTPAAATGLTVSADSVDGTSAQYNLIDPVSGGTPYTWSGTTYADPAVFQAATGEGAHDLAVDPDLGERDPAYLLGFGPTAGSPAIDAADAAAPGETSTDSFGMPRTDDPAVSNSGTGAGYYDLGADEYQGPLPSPVAATITTGILSATVTHTAPKFTWTTNGSDTRPIVYDFGDSSPEVASAASSVTHSYLRASTFRISYLGFDIDSNSEHTVGAGYVPVAPDRVLDTRHAVGVSTTTPVAAKSDAVVTLPTLDGITGKEMTAVVANVTVTQPTAAGVLTVYPDGIDLPTASNLNFTKGETVANLVTTFVKDGVIRLHNGSAGAVHMVVDLEGFYGPGGNGYKTITPVRVLDTRSGKGASAAGALSAHGTLKLNLSGELPTGATAAVVNLTATQPTRAGFLTAFPAGESVPTSSSLNFSAGQTVPNLVVVPVVNGVADIYNGSTGPVQVVADLDGYYGTAASGATLAFVPTAPERIEDTRINGAANYGGIKAHGTGGFLPIGSLYATLAAAVVNVTVTQPTAAGVLTVYPGGAALPTASNLNFSKGETVPNLVSVGGSSAKGINVYNGSSGTVQLVADEEGYFVVTQ</sequence>
<dbReference type="PROSITE" id="PS50093">
    <property type="entry name" value="PKD"/>
    <property type="match status" value="1"/>
</dbReference>
<comment type="caution">
    <text evidence="2">The sequence shown here is derived from an EMBL/GenBank/DDBJ whole genome shotgun (WGS) entry which is preliminary data.</text>
</comment>
<evidence type="ECO:0000313" key="3">
    <source>
        <dbReference type="Proteomes" id="UP001592581"/>
    </source>
</evidence>
<dbReference type="InterPro" id="IPR000601">
    <property type="entry name" value="PKD_dom"/>
</dbReference>
<dbReference type="InterPro" id="IPR012334">
    <property type="entry name" value="Pectin_lyas_fold"/>
</dbReference>
<organism evidence="2 3">
    <name type="scientific">Streptacidiphilus jeojiensis</name>
    <dbReference type="NCBI Taxonomy" id="3229225"/>
    <lineage>
        <taxon>Bacteria</taxon>
        <taxon>Bacillati</taxon>
        <taxon>Actinomycetota</taxon>
        <taxon>Actinomycetes</taxon>
        <taxon>Kitasatosporales</taxon>
        <taxon>Streptomycetaceae</taxon>
        <taxon>Streptacidiphilus</taxon>
    </lineage>
</organism>
<keyword evidence="3" id="KW-1185">Reference proteome</keyword>
<gene>
    <name evidence="2" type="ORF">ABUW04_13295</name>
</gene>
<accession>A0ABV6XLU3</accession>
<evidence type="ECO:0000313" key="2">
    <source>
        <dbReference type="EMBL" id="MFC1439234.1"/>
    </source>
</evidence>